<evidence type="ECO:0000313" key="2">
    <source>
        <dbReference type="Proteomes" id="UP000189670"/>
    </source>
</evidence>
<proteinExistence type="predicted"/>
<dbReference type="Pfam" id="PF07044">
    <property type="entry name" value="DUF1329"/>
    <property type="match status" value="1"/>
</dbReference>
<gene>
    <name evidence="1" type="ORF">OMM_11093</name>
</gene>
<comment type="caution">
    <text evidence="1">The sequence shown here is derived from an EMBL/GenBank/DDBJ whole genome shotgun (WGS) entry which is preliminary data.</text>
</comment>
<dbReference type="AlphaFoldDB" id="A0A1V1NZ52"/>
<protein>
    <submittedName>
        <fullName evidence="1">Uncharacterized protein</fullName>
    </submittedName>
</protein>
<organism evidence="1 2">
    <name type="scientific">Candidatus Magnetoglobus multicellularis str. Araruama</name>
    <dbReference type="NCBI Taxonomy" id="890399"/>
    <lineage>
        <taxon>Bacteria</taxon>
        <taxon>Pseudomonadati</taxon>
        <taxon>Thermodesulfobacteriota</taxon>
        <taxon>Desulfobacteria</taxon>
        <taxon>Desulfobacterales</taxon>
        <taxon>Desulfobacteraceae</taxon>
        <taxon>Candidatus Magnetoglobus</taxon>
    </lineage>
</organism>
<dbReference type="EMBL" id="ATBP01001163">
    <property type="protein sequence ID" value="ETR67902.1"/>
    <property type="molecule type" value="Genomic_DNA"/>
</dbReference>
<dbReference type="InterPro" id="IPR010752">
    <property type="entry name" value="DUF1329"/>
</dbReference>
<sequence length="78" mass="8973">MASEMYNAVDQLWRVAIAHAINYYEVPCLWSTLDVFHDILAGRYLATVLNNEEKMVDFSVELTKRHFSVGALRRAGVR</sequence>
<accession>A0A1V1NZ52</accession>
<name>A0A1V1NZ52_9BACT</name>
<reference evidence="2" key="1">
    <citation type="submission" date="2012-11" db="EMBL/GenBank/DDBJ databases">
        <authorList>
            <person name="Lucero-Rivera Y.E."/>
            <person name="Tovar-Ramirez D."/>
        </authorList>
    </citation>
    <scope>NUCLEOTIDE SEQUENCE [LARGE SCALE GENOMIC DNA]</scope>
    <source>
        <strain evidence="2">Araruama</strain>
    </source>
</reference>
<evidence type="ECO:0000313" key="1">
    <source>
        <dbReference type="EMBL" id="ETR67902.1"/>
    </source>
</evidence>
<dbReference type="Proteomes" id="UP000189670">
    <property type="component" value="Unassembled WGS sequence"/>
</dbReference>